<comment type="caution">
    <text evidence="4">The sequence shown here is derived from an EMBL/GenBank/DDBJ whole genome shotgun (WGS) entry which is preliminary data.</text>
</comment>
<evidence type="ECO:0000256" key="3">
    <source>
        <dbReference type="RuleBase" id="RU367040"/>
    </source>
</evidence>
<comment type="similarity">
    <text evidence="1 3">Belongs to the tektin family.</text>
</comment>
<dbReference type="InterPro" id="IPR048256">
    <property type="entry name" value="Tektin-like"/>
</dbReference>
<dbReference type="OrthoDB" id="440745at2759"/>
<dbReference type="EMBL" id="VIIS01000007">
    <property type="protein sequence ID" value="KAF0314671.1"/>
    <property type="molecule type" value="Genomic_DNA"/>
</dbReference>
<organism evidence="4 5">
    <name type="scientific">Amphibalanus amphitrite</name>
    <name type="common">Striped barnacle</name>
    <name type="synonym">Balanus amphitrite</name>
    <dbReference type="NCBI Taxonomy" id="1232801"/>
    <lineage>
        <taxon>Eukaryota</taxon>
        <taxon>Metazoa</taxon>
        <taxon>Ecdysozoa</taxon>
        <taxon>Arthropoda</taxon>
        <taxon>Crustacea</taxon>
        <taxon>Multicrustacea</taxon>
        <taxon>Cirripedia</taxon>
        <taxon>Thoracica</taxon>
        <taxon>Thoracicalcarea</taxon>
        <taxon>Balanomorpha</taxon>
        <taxon>Balanoidea</taxon>
        <taxon>Balanidae</taxon>
        <taxon>Amphibalaninae</taxon>
        <taxon>Amphibalanus</taxon>
    </lineage>
</organism>
<dbReference type="Pfam" id="PF03148">
    <property type="entry name" value="Tektin"/>
    <property type="match status" value="1"/>
</dbReference>
<dbReference type="GO" id="GO:0015630">
    <property type="term" value="C:microtubule cytoskeleton"/>
    <property type="evidence" value="ECO:0007669"/>
    <property type="project" value="UniProtKB-UniRule"/>
</dbReference>
<keyword evidence="3" id="KW-0282">Flagellum</keyword>
<dbReference type="GO" id="GO:0060294">
    <property type="term" value="P:cilium movement involved in cell motility"/>
    <property type="evidence" value="ECO:0007669"/>
    <property type="project" value="UniProtKB-UniRule"/>
</dbReference>
<dbReference type="AlphaFoldDB" id="A0A6A4XHV0"/>
<name>A0A6A4XHV0_AMPAM</name>
<dbReference type="PANTHER" id="PTHR19960">
    <property type="entry name" value="TEKTIN"/>
    <property type="match status" value="1"/>
</dbReference>
<dbReference type="GO" id="GO:0005634">
    <property type="term" value="C:nucleus"/>
    <property type="evidence" value="ECO:0007669"/>
    <property type="project" value="TreeGrafter"/>
</dbReference>
<dbReference type="GO" id="GO:0005930">
    <property type="term" value="C:axoneme"/>
    <property type="evidence" value="ECO:0007669"/>
    <property type="project" value="UniProtKB-SubCell"/>
</dbReference>
<dbReference type="PANTHER" id="PTHR19960:SF7">
    <property type="entry name" value="TEKTIN"/>
    <property type="match status" value="1"/>
</dbReference>
<evidence type="ECO:0000313" key="4">
    <source>
        <dbReference type="EMBL" id="KAF0314671.1"/>
    </source>
</evidence>
<dbReference type="InterPro" id="IPR000435">
    <property type="entry name" value="Tektins"/>
</dbReference>
<keyword evidence="3" id="KW-0969">Cilium</keyword>
<proteinExistence type="inferred from homology"/>
<dbReference type="Proteomes" id="UP000440578">
    <property type="component" value="Unassembled WGS sequence"/>
</dbReference>
<dbReference type="GO" id="GO:0060271">
    <property type="term" value="P:cilium assembly"/>
    <property type="evidence" value="ECO:0007669"/>
    <property type="project" value="UniProtKB-UniRule"/>
</dbReference>
<sequence>MSGLEHKPSARYRPVDWFRHNTQLAEVTRTHLDAGHGARQSAGRAVNEAAIRTAWDQHHSCTLLRDRLSEVEHWKLHLEQSVAAVDDEMAALWRAKTAAEDEREARHFDLETAQAALAQREGRLRLEVVRDDVEETLKQEVDAVSEFRAHLQQRAEQSFEQLCRLADARQALLDDIAAKQGALHVDLSSLALTTESAEIGFKPDPLRVPRDSVTVPRWEDSCREQLAAADYQLQQSRQLRAVDADTVVRGQNRLEGCHAAVQFAARRRQHELQQAHDELQWQRGQVSDELAETEHEISRVEAALRDKDPYRRLAETRLERRTERPLTERVYDPPWSALRAETTAVQETQGELRQQLSQLWETAHRLRRHLARLDDNIAGKAAALGVERACAETHGRSRPPPLVRTRSHLDKVLMLWTGYIWT</sequence>
<reference evidence="4 5" key="1">
    <citation type="submission" date="2019-07" db="EMBL/GenBank/DDBJ databases">
        <title>Draft genome assembly of a fouling barnacle, Amphibalanus amphitrite (Darwin, 1854): The first reference genome for Thecostraca.</title>
        <authorList>
            <person name="Kim W."/>
        </authorList>
    </citation>
    <scope>NUCLEOTIDE SEQUENCE [LARGE SCALE GENOMIC DNA]</scope>
    <source>
        <strain evidence="4">SNU_AA5</strain>
        <tissue evidence="4">Soma without cirri and trophi</tissue>
    </source>
</reference>
<keyword evidence="2" id="KW-0963">Cytoplasm</keyword>
<evidence type="ECO:0000256" key="1">
    <source>
        <dbReference type="ARBA" id="ARBA00007209"/>
    </source>
</evidence>
<gene>
    <name evidence="4" type="primary">TEKT2</name>
    <name evidence="4" type="ORF">FJT64_014912</name>
</gene>
<keyword evidence="3" id="KW-0966">Cell projection</keyword>
<protein>
    <recommendedName>
        <fullName evidence="3">Tektin</fullName>
    </recommendedName>
</protein>
<comment type="subcellular location">
    <subcellularLocation>
        <location evidence="3">Cytoplasm</location>
        <location evidence="3">Cytoskeleton</location>
        <location evidence="3">Cilium axoneme</location>
    </subcellularLocation>
</comment>
<evidence type="ECO:0000256" key="2">
    <source>
        <dbReference type="ARBA" id="ARBA00022490"/>
    </source>
</evidence>
<keyword evidence="5" id="KW-1185">Reference proteome</keyword>
<accession>A0A6A4XHV0</accession>
<evidence type="ECO:0000313" key="5">
    <source>
        <dbReference type="Proteomes" id="UP000440578"/>
    </source>
</evidence>